<accession>A0A559TCY2</accession>
<dbReference type="InterPro" id="IPR006949">
    <property type="entry name" value="Barrel_Baseplate_J-like"/>
</dbReference>
<proteinExistence type="predicted"/>
<organism evidence="2">
    <name type="scientific">Serratia fonticola</name>
    <dbReference type="NCBI Taxonomy" id="47917"/>
    <lineage>
        <taxon>Bacteria</taxon>
        <taxon>Pseudomonadati</taxon>
        <taxon>Pseudomonadota</taxon>
        <taxon>Gammaproteobacteria</taxon>
        <taxon>Enterobacterales</taxon>
        <taxon>Yersiniaceae</taxon>
        <taxon>Serratia</taxon>
    </lineage>
</organism>
<comment type="caution">
    <text evidence="2">The sequence shown here is derived from an EMBL/GenBank/DDBJ whole genome shotgun (WGS) entry which is preliminary data.</text>
</comment>
<reference evidence="2" key="1">
    <citation type="submission" date="2019-06" db="EMBL/GenBank/DDBJ databases">
        <authorList>
            <person name="Deangelis K."/>
            <person name="Huntemann M."/>
            <person name="Clum A."/>
            <person name="Pillay M."/>
            <person name="Palaniappan K."/>
            <person name="Varghese N."/>
            <person name="Mikhailova N."/>
            <person name="Stamatis D."/>
            <person name="Reddy T."/>
            <person name="Daum C."/>
            <person name="Shapiro N."/>
            <person name="Ivanova N."/>
            <person name="Kyrpides N."/>
            <person name="Woyke T."/>
        </authorList>
    </citation>
    <scope>NUCLEOTIDE SEQUENCE [LARGE SCALE GENOMIC DNA]</scope>
    <source>
        <strain evidence="2">128R</strain>
    </source>
</reference>
<dbReference type="Pfam" id="PF04865">
    <property type="entry name" value="Baseplate_J"/>
    <property type="match status" value="1"/>
</dbReference>
<evidence type="ECO:0000259" key="1">
    <source>
        <dbReference type="Pfam" id="PF04865"/>
    </source>
</evidence>
<sequence>MADYNYIVDNGIIVPDTADIKTEVEQEFKNALGERMSTAPNTPQGRLISAETDARVAVARNNAQLANQINPNLATGLFLEAISAFLGIDRAPASYSVIPGVEVTGIPLTQIAQGSRARSRTGDVFATASVVTLNSAGRATVDFVATETGPVTCMPGELIAVVDAVLGWETVYNSSAAIPGEAEQSDVSLRLERQERLANQGISTVEAQISSLYGVPGVKSLSFLENISHNFETINGIYMKPHSVWACVYGGTDADIAMSLLKNKTDGAAWNGAVSVTVIEPNAEIPYTVLFDRPADVPIKINVTVKNGTADQVKAAILQYANGELDGERGFIVGGDVSPFELAGAINLYRTDIFVKSLLVGRIGDPLTANQVIIAKNEIPSIKAENITVTVES</sequence>
<feature type="domain" description="Baseplate protein J-like barrel" evidence="1">
    <location>
        <begin position="101"/>
        <end position="180"/>
    </location>
</feature>
<dbReference type="EMBL" id="VISQ01000001">
    <property type="protein sequence ID" value="TVZ72464.1"/>
    <property type="molecule type" value="Genomic_DNA"/>
</dbReference>
<name>A0A559TCY2_SERFO</name>
<dbReference type="AlphaFoldDB" id="A0A559TCY2"/>
<protein>
    <submittedName>
        <fullName evidence="2">Baseplate J-like protein</fullName>
    </submittedName>
</protein>
<dbReference type="OrthoDB" id="7497539at2"/>
<gene>
    <name evidence="2" type="ORF">FHU10_5144</name>
</gene>
<evidence type="ECO:0000313" key="2">
    <source>
        <dbReference type="EMBL" id="TVZ72464.1"/>
    </source>
</evidence>
<reference evidence="2" key="2">
    <citation type="submission" date="2019-08" db="EMBL/GenBank/DDBJ databases">
        <title>Investigation of anaerobic lignin degradation for improved lignocellulosic biofuels.</title>
        <authorList>
            <person name="Deangelis K.PhD."/>
        </authorList>
    </citation>
    <scope>NUCLEOTIDE SEQUENCE [LARGE SCALE GENOMIC DNA]</scope>
    <source>
        <strain evidence="2">128R</strain>
    </source>
</reference>